<dbReference type="AlphaFoldDB" id="A0A0C9XQ04"/>
<gene>
    <name evidence="1" type="ORF">PISMIDRAFT_17305</name>
</gene>
<dbReference type="EMBL" id="KN833940">
    <property type="protein sequence ID" value="KIK14390.1"/>
    <property type="molecule type" value="Genomic_DNA"/>
</dbReference>
<keyword evidence="2" id="KW-1185">Reference proteome</keyword>
<evidence type="ECO:0000313" key="2">
    <source>
        <dbReference type="Proteomes" id="UP000054018"/>
    </source>
</evidence>
<protein>
    <submittedName>
        <fullName evidence="1">Uncharacterized protein</fullName>
    </submittedName>
</protein>
<reference evidence="2" key="2">
    <citation type="submission" date="2015-01" db="EMBL/GenBank/DDBJ databases">
        <title>Evolutionary Origins and Diversification of the Mycorrhizal Mutualists.</title>
        <authorList>
            <consortium name="DOE Joint Genome Institute"/>
            <consortium name="Mycorrhizal Genomics Consortium"/>
            <person name="Kohler A."/>
            <person name="Kuo A."/>
            <person name="Nagy L.G."/>
            <person name="Floudas D."/>
            <person name="Copeland A."/>
            <person name="Barry K.W."/>
            <person name="Cichocki N."/>
            <person name="Veneault-Fourrey C."/>
            <person name="LaButti K."/>
            <person name="Lindquist E.A."/>
            <person name="Lipzen A."/>
            <person name="Lundell T."/>
            <person name="Morin E."/>
            <person name="Murat C."/>
            <person name="Riley R."/>
            <person name="Ohm R."/>
            <person name="Sun H."/>
            <person name="Tunlid A."/>
            <person name="Henrissat B."/>
            <person name="Grigoriev I.V."/>
            <person name="Hibbett D.S."/>
            <person name="Martin F."/>
        </authorList>
    </citation>
    <scope>NUCLEOTIDE SEQUENCE [LARGE SCALE GENOMIC DNA]</scope>
    <source>
        <strain evidence="2">441</strain>
    </source>
</reference>
<proteinExistence type="predicted"/>
<accession>A0A0C9XQ04</accession>
<dbReference type="Proteomes" id="UP000054018">
    <property type="component" value="Unassembled WGS sequence"/>
</dbReference>
<organism evidence="1 2">
    <name type="scientific">Pisolithus microcarpus 441</name>
    <dbReference type="NCBI Taxonomy" id="765257"/>
    <lineage>
        <taxon>Eukaryota</taxon>
        <taxon>Fungi</taxon>
        <taxon>Dikarya</taxon>
        <taxon>Basidiomycota</taxon>
        <taxon>Agaricomycotina</taxon>
        <taxon>Agaricomycetes</taxon>
        <taxon>Agaricomycetidae</taxon>
        <taxon>Boletales</taxon>
        <taxon>Sclerodermatineae</taxon>
        <taxon>Pisolithaceae</taxon>
        <taxon>Pisolithus</taxon>
    </lineage>
</organism>
<dbReference type="OrthoDB" id="2671857at2759"/>
<dbReference type="HOGENOM" id="CLU_1587164_0_0_1"/>
<name>A0A0C9XQ04_9AGAM</name>
<sequence length="168" mass="17883">MSSPSKLTEHRDEGSVDPVVIADLIDFLSGLSLNPLTADAMIMEIQAWAHPSLFGTPLSSPVTFPVSPHSSHDSLSPRVQTSYPLIHTPVPSPLTPFKALHVDNKQPATSAHGLPAAWATSTKVQAKPTIVSVKPALSASSSSQSTSLAFTTAFSNDHITPPPWFHLF</sequence>
<evidence type="ECO:0000313" key="1">
    <source>
        <dbReference type="EMBL" id="KIK14390.1"/>
    </source>
</evidence>
<reference evidence="1 2" key="1">
    <citation type="submission" date="2014-04" db="EMBL/GenBank/DDBJ databases">
        <authorList>
            <consortium name="DOE Joint Genome Institute"/>
            <person name="Kuo A."/>
            <person name="Kohler A."/>
            <person name="Costa M.D."/>
            <person name="Nagy L.G."/>
            <person name="Floudas D."/>
            <person name="Copeland A."/>
            <person name="Barry K.W."/>
            <person name="Cichocki N."/>
            <person name="Veneault-Fourrey C."/>
            <person name="LaButti K."/>
            <person name="Lindquist E.A."/>
            <person name="Lipzen A."/>
            <person name="Lundell T."/>
            <person name="Morin E."/>
            <person name="Murat C."/>
            <person name="Sun H."/>
            <person name="Tunlid A."/>
            <person name="Henrissat B."/>
            <person name="Grigoriev I.V."/>
            <person name="Hibbett D.S."/>
            <person name="Martin F."/>
            <person name="Nordberg H.P."/>
            <person name="Cantor M.N."/>
            <person name="Hua S.X."/>
        </authorList>
    </citation>
    <scope>NUCLEOTIDE SEQUENCE [LARGE SCALE GENOMIC DNA]</scope>
    <source>
        <strain evidence="1 2">441</strain>
    </source>
</reference>